<protein>
    <submittedName>
        <fullName evidence="2">NUDIX hydrolase</fullName>
    </submittedName>
</protein>
<dbReference type="EMBL" id="JBHTND010000014">
    <property type="protein sequence ID" value="MFD1302300.1"/>
    <property type="molecule type" value="Genomic_DNA"/>
</dbReference>
<evidence type="ECO:0000313" key="3">
    <source>
        <dbReference type="Proteomes" id="UP001597176"/>
    </source>
</evidence>
<accession>A0ABW3WZP7</accession>
<proteinExistence type="predicted"/>
<keyword evidence="3" id="KW-1185">Reference proteome</keyword>
<name>A0ABW3WZP7_9HYPH</name>
<dbReference type="Gene3D" id="3.90.79.10">
    <property type="entry name" value="Nucleoside Triphosphate Pyrophosphohydrolase"/>
    <property type="match status" value="1"/>
</dbReference>
<comment type="caution">
    <text evidence="2">The sequence shown here is derived from an EMBL/GenBank/DDBJ whole genome shotgun (WGS) entry which is preliminary data.</text>
</comment>
<dbReference type="SUPFAM" id="SSF55811">
    <property type="entry name" value="Nudix"/>
    <property type="match status" value="1"/>
</dbReference>
<evidence type="ECO:0000259" key="1">
    <source>
        <dbReference type="PROSITE" id="PS51462"/>
    </source>
</evidence>
<dbReference type="RefSeq" id="WP_238206469.1">
    <property type="nucleotide sequence ID" value="NZ_JBHTND010000014.1"/>
</dbReference>
<dbReference type="PROSITE" id="PS51462">
    <property type="entry name" value="NUDIX"/>
    <property type="match status" value="1"/>
</dbReference>
<dbReference type="InterPro" id="IPR000086">
    <property type="entry name" value="NUDIX_hydrolase_dom"/>
</dbReference>
<dbReference type="InterPro" id="IPR015797">
    <property type="entry name" value="NUDIX_hydrolase-like_dom_sf"/>
</dbReference>
<sequence>MSEGVTLTPIEAPTARLVSYDWAWARDNEAVIAENWNRRCAARPGLFDGRVLLASACRIEGAACVVDMFETAYASFIAHKDLDSPDPGVLNAFAAIVPHGADGAILLGVMGGHTANAGQIYFPCGTPDLDDVLEGGEVDLVGSAARELFEETGLTVPSDAPQNWLLMQGGGQLAFLRPVAFDEPVDVLQARMERHRLAETEPELSGFVSVGAPEEIDTARMPAFVQAYLRHALRSSAAVFRRS</sequence>
<dbReference type="GO" id="GO:0016787">
    <property type="term" value="F:hydrolase activity"/>
    <property type="evidence" value="ECO:0007669"/>
    <property type="project" value="UniProtKB-KW"/>
</dbReference>
<gene>
    <name evidence="2" type="ORF">ACFQ4G_12040</name>
</gene>
<keyword evidence="2" id="KW-0378">Hydrolase</keyword>
<organism evidence="2 3">
    <name type="scientific">Methylobacterium marchantiae</name>
    <dbReference type="NCBI Taxonomy" id="600331"/>
    <lineage>
        <taxon>Bacteria</taxon>
        <taxon>Pseudomonadati</taxon>
        <taxon>Pseudomonadota</taxon>
        <taxon>Alphaproteobacteria</taxon>
        <taxon>Hyphomicrobiales</taxon>
        <taxon>Methylobacteriaceae</taxon>
        <taxon>Methylobacterium</taxon>
    </lineage>
</organism>
<reference evidence="3" key="1">
    <citation type="journal article" date="2019" name="Int. J. Syst. Evol. Microbiol.">
        <title>The Global Catalogue of Microorganisms (GCM) 10K type strain sequencing project: providing services to taxonomists for standard genome sequencing and annotation.</title>
        <authorList>
            <consortium name="The Broad Institute Genomics Platform"/>
            <consortium name="The Broad Institute Genome Sequencing Center for Infectious Disease"/>
            <person name="Wu L."/>
            <person name="Ma J."/>
        </authorList>
    </citation>
    <scope>NUCLEOTIDE SEQUENCE [LARGE SCALE GENOMIC DNA]</scope>
    <source>
        <strain evidence="3">CCUG 56108</strain>
    </source>
</reference>
<evidence type="ECO:0000313" key="2">
    <source>
        <dbReference type="EMBL" id="MFD1302300.1"/>
    </source>
</evidence>
<dbReference type="Proteomes" id="UP001597176">
    <property type="component" value="Unassembled WGS sequence"/>
</dbReference>
<feature type="domain" description="Nudix hydrolase" evidence="1">
    <location>
        <begin position="88"/>
        <end position="234"/>
    </location>
</feature>